<organism evidence="10 11">
    <name type="scientific">candidate division TA06 bacterium B3_TA06</name>
    <dbReference type="NCBI Taxonomy" id="2012487"/>
    <lineage>
        <taxon>Bacteria</taxon>
        <taxon>Bacteria division TA06</taxon>
    </lineage>
</organism>
<dbReference type="InterPro" id="IPR005839">
    <property type="entry name" value="Methylthiotransferase"/>
</dbReference>
<keyword evidence="7" id="KW-0411">Iron-sulfur</keyword>
<dbReference type="PROSITE" id="PS51449">
    <property type="entry name" value="MTTASE_N"/>
    <property type="match status" value="1"/>
</dbReference>
<evidence type="ECO:0000313" key="11">
    <source>
        <dbReference type="Proteomes" id="UP000317778"/>
    </source>
</evidence>
<dbReference type="Pfam" id="PF04055">
    <property type="entry name" value="Radical_SAM"/>
    <property type="match status" value="1"/>
</dbReference>
<evidence type="ECO:0000256" key="2">
    <source>
        <dbReference type="ARBA" id="ARBA00022485"/>
    </source>
</evidence>
<gene>
    <name evidence="10" type="ORF">CEE36_06855</name>
</gene>
<protein>
    <submittedName>
        <fullName evidence="10">Uncharacterized protein</fullName>
    </submittedName>
</protein>
<dbReference type="GO" id="GO:0035598">
    <property type="term" value="F:tRNA (N(6)-L-threonylcarbamoyladenosine(37)-C(2))-methylthiotransferase activity"/>
    <property type="evidence" value="ECO:0007669"/>
    <property type="project" value="TreeGrafter"/>
</dbReference>
<dbReference type="InterPro" id="IPR020612">
    <property type="entry name" value="Methylthiotransferase_CS"/>
</dbReference>
<reference evidence="10 11" key="1">
    <citation type="submission" date="2017-06" db="EMBL/GenBank/DDBJ databases">
        <title>Novel microbial phyla capable of carbon fixation and sulfur reduction in deep-sea sediments.</title>
        <authorList>
            <person name="Huang J."/>
            <person name="Baker B."/>
            <person name="Wang Y."/>
        </authorList>
    </citation>
    <scope>NUCLEOTIDE SEQUENCE [LARGE SCALE GENOMIC DNA]</scope>
    <source>
        <strain evidence="10">B3_TA06</strain>
    </source>
</reference>
<evidence type="ECO:0000256" key="3">
    <source>
        <dbReference type="ARBA" id="ARBA00022679"/>
    </source>
</evidence>
<dbReference type="Pfam" id="PF00919">
    <property type="entry name" value="UPF0004"/>
    <property type="match status" value="1"/>
</dbReference>
<dbReference type="SFLD" id="SFLDS00029">
    <property type="entry name" value="Radical_SAM"/>
    <property type="match status" value="1"/>
</dbReference>
<keyword evidence="2" id="KW-0004">4Fe-4S</keyword>
<dbReference type="SFLD" id="SFLDG01082">
    <property type="entry name" value="B12-binding_domain_containing"/>
    <property type="match status" value="1"/>
</dbReference>
<comment type="cofactor">
    <cofactor evidence="1">
        <name>[4Fe-4S] cluster</name>
        <dbReference type="ChEBI" id="CHEBI:49883"/>
    </cofactor>
</comment>
<feature type="domain" description="MTTase N-terminal" evidence="8">
    <location>
        <begin position="5"/>
        <end position="120"/>
    </location>
</feature>
<keyword evidence="6" id="KW-0408">Iron</keyword>
<dbReference type="Gene3D" id="3.40.50.12160">
    <property type="entry name" value="Methylthiotransferase, N-terminal domain"/>
    <property type="match status" value="1"/>
</dbReference>
<evidence type="ECO:0000256" key="7">
    <source>
        <dbReference type="ARBA" id="ARBA00023014"/>
    </source>
</evidence>
<evidence type="ECO:0000313" key="10">
    <source>
        <dbReference type="EMBL" id="TKJ42614.1"/>
    </source>
</evidence>
<dbReference type="Gene3D" id="3.80.30.20">
    <property type="entry name" value="tm_1862 like domain"/>
    <property type="match status" value="1"/>
</dbReference>
<dbReference type="GO" id="GO:0051539">
    <property type="term" value="F:4 iron, 4 sulfur cluster binding"/>
    <property type="evidence" value="ECO:0007669"/>
    <property type="project" value="UniProtKB-KW"/>
</dbReference>
<sequence>MVPGPKVLVAATGCKLNQAEADLWKAWFVQNGYELAEDARQEASVKVCLVTTCTVTGRADRSSVALIRRLHRRYPDAKIKVTGCGATRIPERMAALPGVTRIIGYEEKENLIVPLRYGKDSCDVFVISRNRAFLRVGEGCERRCSYCVVSRIRGPVRSKPKETILEELHALHSEGFGEVVLVALNLGLWGQERGESLTLLLKRIEQEGRGVPRIRLTSLEPDTISDELLGVLATSSRFCPHLHIPLQSGDDRILEEMNRPYRTKEFSRLMNKVARMLPDACIGTDIITSTPGEDEESFARTLEFVRGLPVNHLHVFTYSARPGTPMANMSSKSLKAPRERTKLLRAEGERKSFEFRKRFQGKVRQAVLLSPTRALTDNYIDVKIPPTSKPVRSLVNVKITEVTPEGTIGIVK</sequence>
<feature type="domain" description="Radical SAM core" evidence="9">
    <location>
        <begin position="126"/>
        <end position="356"/>
    </location>
</feature>
<dbReference type="PROSITE" id="PS01278">
    <property type="entry name" value="MTTASE_RADICAL"/>
    <property type="match status" value="1"/>
</dbReference>
<dbReference type="SUPFAM" id="SSF102114">
    <property type="entry name" value="Radical SAM enzymes"/>
    <property type="match status" value="1"/>
</dbReference>
<keyword evidence="5" id="KW-0479">Metal-binding</keyword>
<evidence type="ECO:0000256" key="4">
    <source>
        <dbReference type="ARBA" id="ARBA00022691"/>
    </source>
</evidence>
<evidence type="ECO:0000256" key="6">
    <source>
        <dbReference type="ARBA" id="ARBA00023004"/>
    </source>
</evidence>
<dbReference type="SMART" id="SM00729">
    <property type="entry name" value="Elp3"/>
    <property type="match status" value="1"/>
</dbReference>
<keyword evidence="3" id="KW-0808">Transferase</keyword>
<dbReference type="EMBL" id="NJBO01000010">
    <property type="protein sequence ID" value="TKJ42614.1"/>
    <property type="molecule type" value="Genomic_DNA"/>
</dbReference>
<dbReference type="NCBIfam" id="TIGR00089">
    <property type="entry name" value="MiaB/RimO family radical SAM methylthiotransferase"/>
    <property type="match status" value="1"/>
</dbReference>
<accession>A0A532V5X7</accession>
<evidence type="ECO:0000259" key="8">
    <source>
        <dbReference type="PROSITE" id="PS51449"/>
    </source>
</evidence>
<dbReference type="InterPro" id="IPR023404">
    <property type="entry name" value="rSAM_horseshoe"/>
</dbReference>
<evidence type="ECO:0000256" key="1">
    <source>
        <dbReference type="ARBA" id="ARBA00001966"/>
    </source>
</evidence>
<dbReference type="InterPro" id="IPR038135">
    <property type="entry name" value="Methylthiotransferase_N_sf"/>
</dbReference>
<dbReference type="AlphaFoldDB" id="A0A532V5X7"/>
<name>A0A532V5X7_UNCT6</name>
<evidence type="ECO:0000259" key="9">
    <source>
        <dbReference type="PROSITE" id="PS51918"/>
    </source>
</evidence>
<keyword evidence="4" id="KW-0949">S-adenosyl-L-methionine</keyword>
<dbReference type="PANTHER" id="PTHR11918">
    <property type="entry name" value="RADICAL SAM PROTEINS"/>
    <property type="match status" value="1"/>
</dbReference>
<proteinExistence type="predicted"/>
<evidence type="ECO:0000256" key="5">
    <source>
        <dbReference type="ARBA" id="ARBA00022723"/>
    </source>
</evidence>
<dbReference type="InterPro" id="IPR058240">
    <property type="entry name" value="rSAM_sf"/>
</dbReference>
<dbReference type="PROSITE" id="PS51918">
    <property type="entry name" value="RADICAL_SAM"/>
    <property type="match status" value="1"/>
</dbReference>
<dbReference type="InterPro" id="IPR006638">
    <property type="entry name" value="Elp3/MiaA/NifB-like_rSAM"/>
</dbReference>
<dbReference type="GO" id="GO:0046872">
    <property type="term" value="F:metal ion binding"/>
    <property type="evidence" value="ECO:0007669"/>
    <property type="project" value="UniProtKB-KW"/>
</dbReference>
<dbReference type="Proteomes" id="UP000317778">
    <property type="component" value="Unassembled WGS sequence"/>
</dbReference>
<dbReference type="PANTHER" id="PTHR11918:SF45">
    <property type="entry name" value="THREONYLCARBAMOYLADENOSINE TRNA METHYLTHIOTRANSFERASE"/>
    <property type="match status" value="1"/>
</dbReference>
<dbReference type="InterPro" id="IPR007197">
    <property type="entry name" value="rSAM"/>
</dbReference>
<dbReference type="InterPro" id="IPR013848">
    <property type="entry name" value="Methylthiotransferase_N"/>
</dbReference>
<comment type="caution">
    <text evidence="10">The sequence shown here is derived from an EMBL/GenBank/DDBJ whole genome shotgun (WGS) entry which is preliminary data.</text>
</comment>